<evidence type="ECO:0000256" key="3">
    <source>
        <dbReference type="ARBA" id="ARBA00023163"/>
    </source>
</evidence>
<dbReference type="InterPro" id="IPR009057">
    <property type="entry name" value="Homeodomain-like_sf"/>
</dbReference>
<feature type="domain" description="HTH araC/xylS-type" evidence="4">
    <location>
        <begin position="263"/>
        <end position="360"/>
    </location>
</feature>
<gene>
    <name evidence="5" type="ORF">SAMN02745229_01134</name>
</gene>
<evidence type="ECO:0000256" key="1">
    <source>
        <dbReference type="ARBA" id="ARBA00023015"/>
    </source>
</evidence>
<dbReference type="InterPro" id="IPR018060">
    <property type="entry name" value="HTH_AraC"/>
</dbReference>
<dbReference type="Proteomes" id="UP000184278">
    <property type="component" value="Unassembled WGS sequence"/>
</dbReference>
<dbReference type="GeneID" id="89509594"/>
<dbReference type="SUPFAM" id="SSF51215">
    <property type="entry name" value="Regulatory protein AraC"/>
    <property type="match status" value="1"/>
</dbReference>
<dbReference type="InterPro" id="IPR018062">
    <property type="entry name" value="HTH_AraC-typ_CS"/>
</dbReference>
<accession>A0A1M5WRZ1</accession>
<keyword evidence="3" id="KW-0804">Transcription</keyword>
<name>A0A1M5WRZ1_BUTFI</name>
<dbReference type="Pfam" id="PF12833">
    <property type="entry name" value="HTH_18"/>
    <property type="match status" value="1"/>
</dbReference>
<dbReference type="Gene3D" id="1.10.10.60">
    <property type="entry name" value="Homeodomain-like"/>
    <property type="match status" value="2"/>
</dbReference>
<dbReference type="InterPro" id="IPR037923">
    <property type="entry name" value="HTH-like"/>
</dbReference>
<dbReference type="PROSITE" id="PS01124">
    <property type="entry name" value="HTH_ARAC_FAMILY_2"/>
    <property type="match status" value="1"/>
</dbReference>
<keyword evidence="1" id="KW-0805">Transcription regulation</keyword>
<evidence type="ECO:0000313" key="6">
    <source>
        <dbReference type="Proteomes" id="UP000184278"/>
    </source>
</evidence>
<dbReference type="SUPFAM" id="SSF46689">
    <property type="entry name" value="Homeodomain-like"/>
    <property type="match status" value="1"/>
</dbReference>
<dbReference type="PANTHER" id="PTHR43280">
    <property type="entry name" value="ARAC-FAMILY TRANSCRIPTIONAL REGULATOR"/>
    <property type="match status" value="1"/>
</dbReference>
<dbReference type="Gene3D" id="2.60.120.10">
    <property type="entry name" value="Jelly Rolls"/>
    <property type="match status" value="1"/>
</dbReference>
<keyword evidence="2 5" id="KW-0238">DNA-binding</keyword>
<protein>
    <submittedName>
        <fullName evidence="5">AraC-type DNA-binding protein</fullName>
    </submittedName>
</protein>
<keyword evidence="6" id="KW-1185">Reference proteome</keyword>
<dbReference type="InterPro" id="IPR020449">
    <property type="entry name" value="Tscrpt_reg_AraC-type_HTH"/>
</dbReference>
<evidence type="ECO:0000256" key="2">
    <source>
        <dbReference type="ARBA" id="ARBA00023125"/>
    </source>
</evidence>
<dbReference type="Pfam" id="PF02311">
    <property type="entry name" value="AraC_binding"/>
    <property type="match status" value="1"/>
</dbReference>
<dbReference type="PRINTS" id="PR00032">
    <property type="entry name" value="HTHARAC"/>
</dbReference>
<dbReference type="OrthoDB" id="9816335at2"/>
<sequence length="376" mass="43995">MRIYTTYGKFQSEMDSYYKRTGHKLQFVEMLMRMNDKGLLDTVPPRFPVHEDALSLSDEEFDKIVDHIPISFELQDSMSSDIGEEKIIPQFYDVFTIRHPRFTRAYSHIHNYFEIDFVVKGTATFRFEKEEHIMHEGEACIIAPGSSHDFLIDDDKTIVYTICIRKSTFESTFVSLMSHQNLLSGFFRQILKDENHSNYLMLFTGNNMECRILLRKLLIESEHPDEYSNGCCISVINLLFANLLRNYSKTIAFYNYEIGTDFSLVLQYIQHNYQTLTLSSLAQFFHYSEPHLSTLIKQNTGSNFTDLIKNLRMRDAKNLLINTDRKINEIADQTGYNSADHFSRVFRQTYGMSPAAYRKENQKETPFIPFLSEEGE</sequence>
<dbReference type="EMBL" id="FQXK01000008">
    <property type="protein sequence ID" value="SHH90152.1"/>
    <property type="molecule type" value="Genomic_DNA"/>
</dbReference>
<evidence type="ECO:0000259" key="4">
    <source>
        <dbReference type="PROSITE" id="PS01124"/>
    </source>
</evidence>
<organism evidence="5 6">
    <name type="scientific">Butyrivibrio fibrisolvens DSM 3071</name>
    <dbReference type="NCBI Taxonomy" id="1121131"/>
    <lineage>
        <taxon>Bacteria</taxon>
        <taxon>Bacillati</taxon>
        <taxon>Bacillota</taxon>
        <taxon>Clostridia</taxon>
        <taxon>Lachnospirales</taxon>
        <taxon>Lachnospiraceae</taxon>
        <taxon>Butyrivibrio</taxon>
    </lineage>
</organism>
<evidence type="ECO:0000313" key="5">
    <source>
        <dbReference type="EMBL" id="SHH90152.1"/>
    </source>
</evidence>
<dbReference type="SMART" id="SM00342">
    <property type="entry name" value="HTH_ARAC"/>
    <property type="match status" value="1"/>
</dbReference>
<dbReference type="InterPro" id="IPR003313">
    <property type="entry name" value="AraC-bd"/>
</dbReference>
<dbReference type="GO" id="GO:0003700">
    <property type="term" value="F:DNA-binding transcription factor activity"/>
    <property type="evidence" value="ECO:0007669"/>
    <property type="project" value="InterPro"/>
</dbReference>
<dbReference type="GO" id="GO:0043565">
    <property type="term" value="F:sequence-specific DNA binding"/>
    <property type="evidence" value="ECO:0007669"/>
    <property type="project" value="InterPro"/>
</dbReference>
<dbReference type="RefSeq" id="WP_073386176.1">
    <property type="nucleotide sequence ID" value="NZ_FQXK01000008.1"/>
</dbReference>
<dbReference type="AlphaFoldDB" id="A0A1M5WRZ1"/>
<proteinExistence type="predicted"/>
<dbReference type="InterPro" id="IPR014710">
    <property type="entry name" value="RmlC-like_jellyroll"/>
</dbReference>
<dbReference type="STRING" id="1121131.SAMN02745229_01134"/>
<dbReference type="PROSITE" id="PS00041">
    <property type="entry name" value="HTH_ARAC_FAMILY_1"/>
    <property type="match status" value="1"/>
</dbReference>
<dbReference type="PANTHER" id="PTHR43280:SF28">
    <property type="entry name" value="HTH-TYPE TRANSCRIPTIONAL ACTIVATOR RHAS"/>
    <property type="match status" value="1"/>
</dbReference>
<reference evidence="6" key="1">
    <citation type="submission" date="2016-11" db="EMBL/GenBank/DDBJ databases">
        <authorList>
            <person name="Varghese N."/>
            <person name="Submissions S."/>
        </authorList>
    </citation>
    <scope>NUCLEOTIDE SEQUENCE [LARGE SCALE GENOMIC DNA]</scope>
    <source>
        <strain evidence="6">DSM 3071</strain>
    </source>
</reference>